<keyword evidence="2" id="KW-0472">Membrane</keyword>
<feature type="transmembrane region" description="Helical" evidence="2">
    <location>
        <begin position="39"/>
        <end position="57"/>
    </location>
</feature>
<evidence type="ECO:0000313" key="3">
    <source>
        <dbReference type="EMBL" id="KAK0057402.1"/>
    </source>
</evidence>
<evidence type="ECO:0000313" key="4">
    <source>
        <dbReference type="Proteomes" id="UP001233172"/>
    </source>
</evidence>
<reference evidence="3" key="1">
    <citation type="journal article" date="2023" name="PLoS Negl. Trop. Dis.">
        <title>A genome sequence for Biomphalaria pfeifferi, the major vector snail for the human-infecting parasite Schistosoma mansoni.</title>
        <authorList>
            <person name="Bu L."/>
            <person name="Lu L."/>
            <person name="Laidemitt M.R."/>
            <person name="Zhang S.M."/>
            <person name="Mutuku M."/>
            <person name="Mkoji G."/>
            <person name="Steinauer M."/>
            <person name="Loker E.S."/>
        </authorList>
    </citation>
    <scope>NUCLEOTIDE SEQUENCE</scope>
    <source>
        <strain evidence="3">KasaAsao</strain>
    </source>
</reference>
<protein>
    <submittedName>
        <fullName evidence="3">Uncharacterized protein</fullName>
    </submittedName>
</protein>
<evidence type="ECO:0000256" key="1">
    <source>
        <dbReference type="SAM" id="MobiDB-lite"/>
    </source>
</evidence>
<evidence type="ECO:0000256" key="2">
    <source>
        <dbReference type="SAM" id="Phobius"/>
    </source>
</evidence>
<organism evidence="3 4">
    <name type="scientific">Biomphalaria pfeifferi</name>
    <name type="common">Bloodfluke planorb</name>
    <name type="synonym">Freshwater snail</name>
    <dbReference type="NCBI Taxonomy" id="112525"/>
    <lineage>
        <taxon>Eukaryota</taxon>
        <taxon>Metazoa</taxon>
        <taxon>Spiralia</taxon>
        <taxon>Lophotrochozoa</taxon>
        <taxon>Mollusca</taxon>
        <taxon>Gastropoda</taxon>
        <taxon>Heterobranchia</taxon>
        <taxon>Euthyneura</taxon>
        <taxon>Panpulmonata</taxon>
        <taxon>Hygrophila</taxon>
        <taxon>Lymnaeoidea</taxon>
        <taxon>Planorbidae</taxon>
        <taxon>Biomphalaria</taxon>
    </lineage>
</organism>
<name>A0AAD8BMI1_BIOPF</name>
<comment type="caution">
    <text evidence="3">The sequence shown here is derived from an EMBL/GenBank/DDBJ whole genome shotgun (WGS) entry which is preliminary data.</text>
</comment>
<feature type="region of interest" description="Disordered" evidence="1">
    <location>
        <begin position="66"/>
        <end position="95"/>
    </location>
</feature>
<dbReference type="Proteomes" id="UP001233172">
    <property type="component" value="Unassembled WGS sequence"/>
</dbReference>
<sequence>MSRNMFSFSHSGKAHHEIESQHALLDHNKHVLMQIKMSVIFFVGGAIIVICLVYIVFQCRNKHAKHQLKQAHNRRPSEEKSKAFPGSNDTLENLLPSENKNVIPIKIRKDREFYV</sequence>
<keyword evidence="2" id="KW-1133">Transmembrane helix</keyword>
<gene>
    <name evidence="3" type="ORF">Bpfe_013209</name>
</gene>
<reference evidence="3" key="2">
    <citation type="submission" date="2023-04" db="EMBL/GenBank/DDBJ databases">
        <authorList>
            <person name="Bu L."/>
            <person name="Lu L."/>
            <person name="Laidemitt M.R."/>
            <person name="Zhang S.M."/>
            <person name="Mutuku M."/>
            <person name="Mkoji G."/>
            <person name="Steinauer M."/>
            <person name="Loker E.S."/>
        </authorList>
    </citation>
    <scope>NUCLEOTIDE SEQUENCE</scope>
    <source>
        <strain evidence="3">KasaAsao</strain>
        <tissue evidence="3">Whole Snail</tissue>
    </source>
</reference>
<keyword evidence="2" id="KW-0812">Transmembrane</keyword>
<proteinExistence type="predicted"/>
<dbReference type="EMBL" id="JASAOG010000055">
    <property type="protein sequence ID" value="KAK0057402.1"/>
    <property type="molecule type" value="Genomic_DNA"/>
</dbReference>
<accession>A0AAD8BMI1</accession>
<dbReference type="AlphaFoldDB" id="A0AAD8BMI1"/>
<keyword evidence="4" id="KW-1185">Reference proteome</keyword>